<dbReference type="PANTHER" id="PTHR35526:SF3">
    <property type="entry name" value="ANTI-SIGMA-F FACTOR RSBW"/>
    <property type="match status" value="1"/>
</dbReference>
<dbReference type="CDD" id="cd16936">
    <property type="entry name" value="HATPase_RsbW-like"/>
    <property type="match status" value="1"/>
</dbReference>
<gene>
    <name evidence="3" type="ORF">FB559_2123</name>
</gene>
<dbReference type="Proteomes" id="UP000316096">
    <property type="component" value="Unassembled WGS sequence"/>
</dbReference>
<dbReference type="InterPro" id="IPR003594">
    <property type="entry name" value="HATPase_dom"/>
</dbReference>
<evidence type="ECO:0000259" key="2">
    <source>
        <dbReference type="Pfam" id="PF13581"/>
    </source>
</evidence>
<dbReference type="EMBL" id="VFOZ01000001">
    <property type="protein sequence ID" value="TQL96584.1"/>
    <property type="molecule type" value="Genomic_DNA"/>
</dbReference>
<proteinExistence type="predicted"/>
<dbReference type="InterPro" id="IPR036890">
    <property type="entry name" value="HATPase_C_sf"/>
</dbReference>
<keyword evidence="4" id="KW-1185">Reference proteome</keyword>
<dbReference type="GO" id="GO:0004674">
    <property type="term" value="F:protein serine/threonine kinase activity"/>
    <property type="evidence" value="ECO:0007669"/>
    <property type="project" value="UniProtKB-KW"/>
</dbReference>
<evidence type="ECO:0000256" key="1">
    <source>
        <dbReference type="ARBA" id="ARBA00022527"/>
    </source>
</evidence>
<keyword evidence="1" id="KW-0808">Transferase</keyword>
<evidence type="ECO:0000313" key="3">
    <source>
        <dbReference type="EMBL" id="TQL96584.1"/>
    </source>
</evidence>
<evidence type="ECO:0000313" key="4">
    <source>
        <dbReference type="Proteomes" id="UP000316096"/>
    </source>
</evidence>
<sequence length="164" mass="17605">MNESSSNISRRALPPLSPCAMTQDDHAISTATTISPGGDTHICSQTFPASAEQIARARDFVRDNLKDHPARETAAVLTSEAATNSVRHSGTRFFGVKITVLAGNCLRVTVTDEGRAGTPHLRNGTTDTDTENGRGMHIIDLMAERWGTVRRPGVGAALWFECTA</sequence>
<reference evidence="3 4" key="1">
    <citation type="submission" date="2019-06" db="EMBL/GenBank/DDBJ databases">
        <title>Sequencing the genomes of 1000 actinobacteria strains.</title>
        <authorList>
            <person name="Klenk H.-P."/>
        </authorList>
    </citation>
    <scope>NUCLEOTIDE SEQUENCE [LARGE SCALE GENOMIC DNA]</scope>
    <source>
        <strain evidence="3 4">DSM 102200</strain>
    </source>
</reference>
<dbReference type="Gene3D" id="3.30.565.10">
    <property type="entry name" value="Histidine kinase-like ATPase, C-terminal domain"/>
    <property type="match status" value="1"/>
</dbReference>
<name>A0A543CHK4_9ACTN</name>
<organism evidence="3 4">
    <name type="scientific">Actinoallomurus bryophytorum</name>
    <dbReference type="NCBI Taxonomy" id="1490222"/>
    <lineage>
        <taxon>Bacteria</taxon>
        <taxon>Bacillati</taxon>
        <taxon>Actinomycetota</taxon>
        <taxon>Actinomycetes</taxon>
        <taxon>Streptosporangiales</taxon>
        <taxon>Thermomonosporaceae</taxon>
        <taxon>Actinoallomurus</taxon>
    </lineage>
</organism>
<accession>A0A543CHK4</accession>
<keyword evidence="1" id="KW-0723">Serine/threonine-protein kinase</keyword>
<keyword evidence="1" id="KW-0418">Kinase</keyword>
<dbReference type="InterPro" id="IPR050267">
    <property type="entry name" value="Anti-sigma-factor_SerPK"/>
</dbReference>
<dbReference type="PANTHER" id="PTHR35526">
    <property type="entry name" value="ANTI-SIGMA-F FACTOR RSBW-RELATED"/>
    <property type="match status" value="1"/>
</dbReference>
<dbReference type="AlphaFoldDB" id="A0A543CHK4"/>
<feature type="domain" description="Histidine kinase/HSP90-like ATPase" evidence="2">
    <location>
        <begin position="47"/>
        <end position="155"/>
    </location>
</feature>
<dbReference type="SUPFAM" id="SSF55874">
    <property type="entry name" value="ATPase domain of HSP90 chaperone/DNA topoisomerase II/histidine kinase"/>
    <property type="match status" value="1"/>
</dbReference>
<dbReference type="Pfam" id="PF13581">
    <property type="entry name" value="HATPase_c_2"/>
    <property type="match status" value="1"/>
</dbReference>
<protein>
    <submittedName>
        <fullName evidence="3">Anti-sigma regulatory factor (Ser/Thr protein kinase)</fullName>
    </submittedName>
</protein>
<comment type="caution">
    <text evidence="3">The sequence shown here is derived from an EMBL/GenBank/DDBJ whole genome shotgun (WGS) entry which is preliminary data.</text>
</comment>